<dbReference type="SMART" id="SM00174">
    <property type="entry name" value="RHO"/>
    <property type="match status" value="1"/>
</dbReference>
<gene>
    <name evidence="3" type="ORF">1_136</name>
</gene>
<dbReference type="PROSITE" id="PS51419">
    <property type="entry name" value="RAB"/>
    <property type="match status" value="1"/>
</dbReference>
<evidence type="ECO:0000256" key="2">
    <source>
        <dbReference type="ARBA" id="ARBA00022741"/>
    </source>
</evidence>
<dbReference type="Pfam" id="PF00071">
    <property type="entry name" value="Ras"/>
    <property type="match status" value="1"/>
</dbReference>
<proteinExistence type="predicted"/>
<accession>A0A5B8INT5</accession>
<dbReference type="EMBL" id="MK250085">
    <property type="protein sequence ID" value="QDY51751.1"/>
    <property type="molecule type" value="Genomic_DNA"/>
</dbReference>
<dbReference type="GO" id="GO:0003924">
    <property type="term" value="F:GTPase activity"/>
    <property type="evidence" value="ECO:0007669"/>
    <property type="project" value="InterPro"/>
</dbReference>
<dbReference type="Gene3D" id="3.40.50.300">
    <property type="entry name" value="P-loop containing nucleotide triphosphate hydrolases"/>
    <property type="match status" value="1"/>
</dbReference>
<dbReference type="GO" id="GO:0020002">
    <property type="term" value="C:host cell plasma membrane"/>
    <property type="evidence" value="ECO:0007669"/>
    <property type="project" value="UniProtKB-SubCell"/>
</dbReference>
<dbReference type="SMART" id="SM00175">
    <property type="entry name" value="RAB"/>
    <property type="match status" value="1"/>
</dbReference>
<sequence>MLKKITNHYNDAYEEINIVNKNIKKPPSFNKSIKCVIVGDSAVGKTSIINTYNKRNNEYNESTLGATYWELCYDFDKNLRAKINFWDTAGQERYNALIPMYVRDCDIIIITFDLTNINTFNSLKKWYNFINNFYNTPEIIIVGNKVDLEIYRVVTSKDIQKFVNENFKNKPAVFETSSLNNVNIDELFKHIFSITKKIINERLKNKLRDEKLSNSYNNYQDRSKYKCCSLM</sequence>
<evidence type="ECO:0000256" key="1">
    <source>
        <dbReference type="ARBA" id="ARBA00004112"/>
    </source>
</evidence>
<dbReference type="InterPro" id="IPR027417">
    <property type="entry name" value="P-loop_NTPase"/>
</dbReference>
<reference evidence="3" key="1">
    <citation type="submission" date="2018-11" db="EMBL/GenBank/DDBJ databases">
        <title>A distinct lineage of giant viruses engineers rhodopsin photosystems in predatory marine eukaryotes.</title>
        <authorList>
            <person name="Needham D.M."/>
            <person name="Yoshizawa S."/>
            <person name="Hosaka T."/>
            <person name="Poirier C."/>
            <person name="Choi C.-J."/>
            <person name="Hehenberger E."/>
            <person name="Irwin N.A.T."/>
            <person name="Wilken S."/>
            <person name="Yung C.-M."/>
            <person name="Bachy C."/>
            <person name="Kurihara R."/>
            <person name="Nakajima Y."/>
            <person name="Kojima K."/>
            <person name="Kimura-Someya T."/>
            <person name="Leonard G."/>
            <person name="Malmstrom R.R."/>
            <person name="Mende D."/>
            <person name="Olson D.K."/>
            <person name="Sudo Y."/>
            <person name="Sudek S."/>
            <person name="Richards T.A."/>
            <person name="DeLong E.F."/>
            <person name="Keeling P.J."/>
            <person name="Santoro A.E."/>
            <person name="Shirouzu M."/>
            <person name="Iwasaki W."/>
            <person name="Worden A.Z."/>
        </authorList>
    </citation>
    <scope>NUCLEOTIDE SEQUENCE</scope>
</reference>
<dbReference type="PRINTS" id="PR00449">
    <property type="entry name" value="RASTRNSFRMNG"/>
</dbReference>
<dbReference type="InterPro" id="IPR001806">
    <property type="entry name" value="Small_GTPase"/>
</dbReference>
<dbReference type="SMART" id="SM00173">
    <property type="entry name" value="RAS"/>
    <property type="match status" value="1"/>
</dbReference>
<evidence type="ECO:0000313" key="3">
    <source>
        <dbReference type="EMBL" id="QDY51751.1"/>
    </source>
</evidence>
<dbReference type="InterPro" id="IPR005225">
    <property type="entry name" value="Small_GTP-bd"/>
</dbReference>
<dbReference type="PROSITE" id="PS51420">
    <property type="entry name" value="RHO"/>
    <property type="match status" value="1"/>
</dbReference>
<comment type="subcellular location">
    <subcellularLocation>
        <location evidence="1">Host cell membrane</location>
        <topology evidence="1">Lipid-anchor</topology>
        <orientation evidence="1">Cytoplasmic side</orientation>
    </subcellularLocation>
</comment>
<dbReference type="FunFam" id="3.40.50.300:FF:001447">
    <property type="entry name" value="Ras-related protein Rab-1B"/>
    <property type="match status" value="1"/>
</dbReference>
<dbReference type="NCBIfam" id="TIGR00231">
    <property type="entry name" value="small_GTP"/>
    <property type="match status" value="1"/>
</dbReference>
<protein>
    <submittedName>
        <fullName evidence="3">Ras family</fullName>
    </submittedName>
</protein>
<dbReference type="CDD" id="cd00154">
    <property type="entry name" value="Rab"/>
    <property type="match status" value="1"/>
</dbReference>
<name>A0A5B8INT5_9VIRU</name>
<dbReference type="PANTHER" id="PTHR47978">
    <property type="match status" value="1"/>
</dbReference>
<dbReference type="SUPFAM" id="SSF52540">
    <property type="entry name" value="P-loop containing nucleoside triphosphate hydrolases"/>
    <property type="match status" value="1"/>
</dbReference>
<organism evidence="3">
    <name type="scientific">Mimiviridae sp. ChoanoV1</name>
    <dbReference type="NCBI Taxonomy" id="2596887"/>
    <lineage>
        <taxon>Viruses</taxon>
        <taxon>Varidnaviria</taxon>
        <taxon>Bamfordvirae</taxon>
        <taxon>Nucleocytoviricota</taxon>
        <taxon>Megaviricetes</taxon>
        <taxon>Imitervirales</taxon>
        <taxon>Schizomimiviridae</taxon>
    </lineage>
</organism>
<dbReference type="GO" id="GO:0005525">
    <property type="term" value="F:GTP binding"/>
    <property type="evidence" value="ECO:0007669"/>
    <property type="project" value="InterPro"/>
</dbReference>
<dbReference type="PROSITE" id="PS51421">
    <property type="entry name" value="RAS"/>
    <property type="match status" value="1"/>
</dbReference>
<keyword evidence="2" id="KW-0547">Nucleotide-binding</keyword>